<dbReference type="EMBL" id="SMDC01000007">
    <property type="protein sequence ID" value="TCW35169.1"/>
    <property type="molecule type" value="Genomic_DNA"/>
</dbReference>
<sequence length="99" mass="10738">MSEIPLSKTLACLRQELRAAQQEAEQSGDVWFLVEELELELQVVVSQQGDGKVGFSLLGFEAGGGGGASKETVQKIRLKLGPRGADKEKRLFTSDEGEM</sequence>
<accession>A0A4R4A9G2</accession>
<reference evidence="2 3" key="1">
    <citation type="submission" date="2019-03" db="EMBL/GenBank/DDBJ databases">
        <title>Genomic Encyclopedia of Type Strains, Phase IV (KMG-IV): sequencing the most valuable type-strain genomes for metagenomic binning, comparative biology and taxonomic classification.</title>
        <authorList>
            <person name="Goeker M."/>
        </authorList>
    </citation>
    <scope>NUCLEOTIDE SEQUENCE [LARGE SCALE GENOMIC DNA]</scope>
    <source>
        <strain evidence="2 3">DSM 203</strain>
    </source>
</reference>
<feature type="domain" description="Trypsin-co-occurring" evidence="1">
    <location>
        <begin position="4"/>
        <end position="82"/>
    </location>
</feature>
<name>A0A4R4A9G2_MARGR</name>
<evidence type="ECO:0000313" key="3">
    <source>
        <dbReference type="Proteomes" id="UP000295247"/>
    </source>
</evidence>
<dbReference type="RefSeq" id="WP_132229915.1">
    <property type="nucleotide sequence ID" value="NZ_NRRH01000004.1"/>
</dbReference>
<dbReference type="Proteomes" id="UP000295247">
    <property type="component" value="Unassembled WGS sequence"/>
</dbReference>
<proteinExistence type="predicted"/>
<evidence type="ECO:0000259" key="1">
    <source>
        <dbReference type="Pfam" id="PF19631"/>
    </source>
</evidence>
<comment type="caution">
    <text evidence="2">The sequence shown here is derived from an EMBL/GenBank/DDBJ whole genome shotgun (WGS) entry which is preliminary data.</text>
</comment>
<dbReference type="InterPro" id="IPR045608">
    <property type="entry name" value="Trypco2"/>
</dbReference>
<gene>
    <name evidence="2" type="ORF">EDC29_107112</name>
</gene>
<evidence type="ECO:0000313" key="2">
    <source>
        <dbReference type="EMBL" id="TCW35169.1"/>
    </source>
</evidence>
<dbReference type="Pfam" id="PF19631">
    <property type="entry name" value="Trypco2"/>
    <property type="match status" value="1"/>
</dbReference>
<dbReference type="AlphaFoldDB" id="A0A4R4A9G2"/>
<organism evidence="2 3">
    <name type="scientific">Marichromatium gracile</name>
    <name type="common">Chromatium gracile</name>
    <dbReference type="NCBI Taxonomy" id="1048"/>
    <lineage>
        <taxon>Bacteria</taxon>
        <taxon>Pseudomonadati</taxon>
        <taxon>Pseudomonadota</taxon>
        <taxon>Gammaproteobacteria</taxon>
        <taxon>Chromatiales</taxon>
        <taxon>Chromatiaceae</taxon>
        <taxon>Marichromatium</taxon>
    </lineage>
</organism>
<protein>
    <recommendedName>
        <fullName evidence="1">Trypsin-co-occurring domain-containing protein</fullName>
    </recommendedName>
</protein>